<organism evidence="3 4">
    <name type="scientific">[Clostridium] aminophilum</name>
    <dbReference type="NCBI Taxonomy" id="1526"/>
    <lineage>
        <taxon>Bacteria</taxon>
        <taxon>Bacillati</taxon>
        <taxon>Bacillota</taxon>
        <taxon>Clostridia</taxon>
        <taxon>Lachnospirales</taxon>
        <taxon>Lachnospiraceae</taxon>
    </lineage>
</organism>
<protein>
    <submittedName>
        <fullName evidence="3">Uncharacterized protein</fullName>
    </submittedName>
</protein>
<feature type="transmembrane region" description="Helical" evidence="2">
    <location>
        <begin position="288"/>
        <end position="305"/>
    </location>
</feature>
<feature type="transmembrane region" description="Helical" evidence="2">
    <location>
        <begin position="235"/>
        <end position="257"/>
    </location>
</feature>
<name>A0A1I0EMA5_9FIRM</name>
<evidence type="ECO:0000256" key="2">
    <source>
        <dbReference type="SAM" id="Phobius"/>
    </source>
</evidence>
<accession>A0A1I0EMA5</accession>
<feature type="transmembrane region" description="Helical" evidence="2">
    <location>
        <begin position="325"/>
        <end position="344"/>
    </location>
</feature>
<reference evidence="3 4" key="1">
    <citation type="submission" date="2016-10" db="EMBL/GenBank/DDBJ databases">
        <authorList>
            <person name="de Groot N.N."/>
        </authorList>
    </citation>
    <scope>NUCLEOTIDE SEQUENCE [LARGE SCALE GENOMIC DNA]</scope>
    <source>
        <strain evidence="3 4">KH1P1</strain>
    </source>
</reference>
<keyword evidence="2" id="KW-0472">Membrane</keyword>
<feature type="transmembrane region" description="Helical" evidence="2">
    <location>
        <begin position="597"/>
        <end position="619"/>
    </location>
</feature>
<evidence type="ECO:0000313" key="4">
    <source>
        <dbReference type="Proteomes" id="UP000199820"/>
    </source>
</evidence>
<gene>
    <name evidence="3" type="ORF">SAMN04487771_101946</name>
</gene>
<feature type="transmembrane region" description="Helical" evidence="2">
    <location>
        <begin position="662"/>
        <end position="681"/>
    </location>
</feature>
<feature type="transmembrane region" description="Helical" evidence="2">
    <location>
        <begin position="490"/>
        <end position="508"/>
    </location>
</feature>
<dbReference type="Proteomes" id="UP000199820">
    <property type="component" value="Unassembled WGS sequence"/>
</dbReference>
<proteinExistence type="predicted"/>
<keyword evidence="2" id="KW-0812">Transmembrane</keyword>
<keyword evidence="4" id="KW-1185">Reference proteome</keyword>
<sequence>MLNISAVKRPKSMRFRKETDLYALQAGAQCPVMLQRGAILLDSVTGKRFLQLKLSNAGEREIKSVYLKLDCIDDTGERAGETIDAAYLDVNCKKDGCFGDKVLSQVSSVARKCLIREVRVAYADGTSERFDQDGFFNIPEAKPLETAVPAEYHRVIATLKDLRVQPENVAEGISRCICGGLITGDGKCANCGRDFKQAMYDAAHIEELCKKHELAERKRREKEEQRVRSEKSEKVLSVLGFVLGVLLILNAAFSAFVYYSSDFSKSLLLLCACVVLDAIAIIRQKNNILLYGLCVSAVVDLWFFLDFVKEIDYHPFNPFNYCFVFLASAIVWGALLIGTLFITHRWKIQKTIIFSMVAAVSAVCSIWAELTMLPPWAKLTMLPPVEAVVIVVVYIIFRNKIAELLICVYIVAFAYFKNCKVASEDGPANVAINIKQAFGDVQTKLIRVSDQSAKRVVGAQPTDWIAVLLNHAADKMDGSEAKSRRSKLSIASRVVSLLAVIMLPMNLVSCGSDSYYSGFECIKHGFTFPYWSGSYAGGIVLLLLVLICLEVAVLSGRKFARRRNAIVLDLQKLISVFGIFMFIYYSTNKSYEILFGGYIMTLAYVLQYPVGLMYCASGLAVSSERLPEKTSDMFLSEKTVRRVLLAVHVVLFVFVFHGDYHFVWRMIGYLAVIIEIEASLGQKLAKRLFALMLALETVALVMMLFMFKTTVKEIPLTFVLSLLILAASGLAYVLFLGGKKALGRKKERRSEPMSRRS</sequence>
<feature type="transmembrane region" description="Helical" evidence="2">
    <location>
        <begin position="688"/>
        <end position="707"/>
    </location>
</feature>
<evidence type="ECO:0000256" key="1">
    <source>
        <dbReference type="SAM" id="Coils"/>
    </source>
</evidence>
<feature type="transmembrane region" description="Helical" evidence="2">
    <location>
        <begin position="351"/>
        <end position="370"/>
    </location>
</feature>
<dbReference type="EMBL" id="FOIL01000019">
    <property type="protein sequence ID" value="SET46521.1"/>
    <property type="molecule type" value="Genomic_DNA"/>
</dbReference>
<dbReference type="AlphaFoldDB" id="A0A1I0EMA5"/>
<evidence type="ECO:0000313" key="3">
    <source>
        <dbReference type="EMBL" id="SET46521.1"/>
    </source>
</evidence>
<feature type="transmembrane region" description="Helical" evidence="2">
    <location>
        <begin position="263"/>
        <end position="281"/>
    </location>
</feature>
<keyword evidence="1" id="KW-0175">Coiled coil</keyword>
<feature type="transmembrane region" description="Helical" evidence="2">
    <location>
        <begin position="639"/>
        <end position="656"/>
    </location>
</feature>
<feature type="transmembrane region" description="Helical" evidence="2">
    <location>
        <begin position="566"/>
        <end position="585"/>
    </location>
</feature>
<feature type="transmembrane region" description="Helical" evidence="2">
    <location>
        <begin position="528"/>
        <end position="554"/>
    </location>
</feature>
<feature type="coiled-coil region" evidence="1">
    <location>
        <begin position="205"/>
        <end position="232"/>
    </location>
</feature>
<feature type="transmembrane region" description="Helical" evidence="2">
    <location>
        <begin position="719"/>
        <end position="738"/>
    </location>
</feature>
<keyword evidence="2" id="KW-1133">Transmembrane helix</keyword>